<protein>
    <submittedName>
        <fullName evidence="2">Amidohydrolase</fullName>
        <ecNumber evidence="2">3.5.-.-</ecNumber>
    </submittedName>
</protein>
<evidence type="ECO:0000259" key="1">
    <source>
        <dbReference type="Pfam" id="PF07969"/>
    </source>
</evidence>
<proteinExistence type="predicted"/>
<keyword evidence="2" id="KW-0378">Hydrolase</keyword>
<dbReference type="InterPro" id="IPR033932">
    <property type="entry name" value="YtcJ-like"/>
</dbReference>
<name>A0ABU6PT49_9BACL</name>
<dbReference type="EC" id="3.5.-.-" evidence="2"/>
<dbReference type="PANTHER" id="PTHR22642:SF2">
    <property type="entry name" value="PROTEIN LONG AFTER FAR-RED 3"/>
    <property type="match status" value="1"/>
</dbReference>
<gene>
    <name evidence="2" type="ORF">P9847_12150</name>
</gene>
<dbReference type="SUPFAM" id="SSF51338">
    <property type="entry name" value="Composite domain of metallo-dependent hydrolases"/>
    <property type="match status" value="1"/>
</dbReference>
<comment type="caution">
    <text evidence="2">The sequence shown here is derived from an EMBL/GenBank/DDBJ whole genome shotgun (WGS) entry which is preliminary data.</text>
</comment>
<evidence type="ECO:0000313" key="3">
    <source>
        <dbReference type="Proteomes" id="UP001343257"/>
    </source>
</evidence>
<keyword evidence="3" id="KW-1185">Reference proteome</keyword>
<dbReference type="Gene3D" id="2.30.40.10">
    <property type="entry name" value="Urease, subunit C, domain 1"/>
    <property type="match status" value="1"/>
</dbReference>
<dbReference type="SUPFAM" id="SSF51556">
    <property type="entry name" value="Metallo-dependent hydrolases"/>
    <property type="match status" value="1"/>
</dbReference>
<organism evidence="2 3">
    <name type="scientific">Paenibacillus chibensis</name>
    <dbReference type="NCBI Taxonomy" id="59846"/>
    <lineage>
        <taxon>Bacteria</taxon>
        <taxon>Bacillati</taxon>
        <taxon>Bacillota</taxon>
        <taxon>Bacilli</taxon>
        <taxon>Bacillales</taxon>
        <taxon>Paenibacillaceae</taxon>
        <taxon>Paenibacillus</taxon>
    </lineage>
</organism>
<dbReference type="InterPro" id="IPR013108">
    <property type="entry name" value="Amidohydro_3"/>
</dbReference>
<dbReference type="CDD" id="cd01300">
    <property type="entry name" value="YtcJ_like"/>
    <property type="match status" value="1"/>
</dbReference>
<dbReference type="PANTHER" id="PTHR22642">
    <property type="entry name" value="IMIDAZOLONEPROPIONASE"/>
    <property type="match status" value="1"/>
</dbReference>
<reference evidence="2 3" key="1">
    <citation type="submission" date="2023-03" db="EMBL/GenBank/DDBJ databases">
        <title>Bacillus Genome Sequencing.</title>
        <authorList>
            <person name="Dunlap C."/>
        </authorList>
    </citation>
    <scope>NUCLEOTIDE SEQUENCE [LARGE SCALE GENOMIC DNA]</scope>
    <source>
        <strain evidence="2 3">NRS-52</strain>
    </source>
</reference>
<dbReference type="Gene3D" id="3.20.20.140">
    <property type="entry name" value="Metal-dependent hydrolases"/>
    <property type="match status" value="1"/>
</dbReference>
<dbReference type="Pfam" id="PF07969">
    <property type="entry name" value="Amidohydro_3"/>
    <property type="match status" value="1"/>
</dbReference>
<accession>A0ABU6PT49</accession>
<dbReference type="InterPro" id="IPR011059">
    <property type="entry name" value="Metal-dep_hydrolase_composite"/>
</dbReference>
<feature type="domain" description="Amidohydrolase 3" evidence="1">
    <location>
        <begin position="50"/>
        <end position="527"/>
    </location>
</feature>
<dbReference type="Proteomes" id="UP001343257">
    <property type="component" value="Unassembled WGS sequence"/>
</dbReference>
<dbReference type="RefSeq" id="WP_328278146.1">
    <property type="nucleotide sequence ID" value="NZ_JARTLD010000030.1"/>
</dbReference>
<dbReference type="Gene3D" id="3.10.310.70">
    <property type="match status" value="1"/>
</dbReference>
<dbReference type="GO" id="GO:0016787">
    <property type="term" value="F:hydrolase activity"/>
    <property type="evidence" value="ECO:0007669"/>
    <property type="project" value="UniProtKB-KW"/>
</dbReference>
<evidence type="ECO:0000313" key="2">
    <source>
        <dbReference type="EMBL" id="MED5018054.1"/>
    </source>
</evidence>
<sequence length="530" mass="58319">MGTLWQGGTIYTMQQEHHTVEAVYTEEGKIMDIGDAAILARTYEEQITEIHDLAGGVMFPGWVDSHMHLIGHGETFLKLQLGSCSSVEEVLEAVQIQSELLPDGMWIIGEGWNENDWAERVIPQRSLLDLAAPRHPVVLRRVCRHVLAANSAALKAAGIDEHSHAPEGGVLERDPSGRLNGIIKEQAQERMLSAVPGVTEEYLEAALTAAIEDCWSKGLTGCHTEDLSYYGGCVRTIRAFHKVIHDRNKAFKAHLLVHHLALDEWLEAGRGAEFASELIEFGAMKLFADGALGGRTALLGRPYADDPSTSGVAVHSDEALEELVIRARELGMAVASHAIGDGAAEKVLHYFEKHPCPEGRRDRLIHGQILRPELVEQMKKLPVITDIQPSFVISDFPWVLDRVGEAEGLLIYAWKTLLEQGIPCAGGSDAPIEKVSPLEGIHAAVTRTKPHQATVYGEQERLSLFEAISLYTRGSAYAIHHEHDRGIIEKGYAADFTVLKEDPFHQGPEVLLQDIIQMSVVNGNIVFGEK</sequence>
<dbReference type="EMBL" id="JARTLD010000030">
    <property type="protein sequence ID" value="MED5018054.1"/>
    <property type="molecule type" value="Genomic_DNA"/>
</dbReference>
<dbReference type="InterPro" id="IPR032466">
    <property type="entry name" value="Metal_Hydrolase"/>
</dbReference>